<dbReference type="AlphaFoldDB" id="A0A7Y6IIZ5"/>
<dbReference type="InterPro" id="IPR002937">
    <property type="entry name" value="Amino_oxidase"/>
</dbReference>
<evidence type="ECO:0000313" key="4">
    <source>
        <dbReference type="Proteomes" id="UP000546126"/>
    </source>
</evidence>
<dbReference type="Pfam" id="PF01593">
    <property type="entry name" value="Amino_oxidase"/>
    <property type="match status" value="1"/>
</dbReference>
<sequence length="442" mass="46875">MGSSRSAREAVIVVGAGMAGLACAVRLHEAGMAVRVLEAADGVGGRVRTDVVGGFRLDRGYQVFNTAYPEARRVLDIDALDVRPFASGLIVQGSSARARLMLPWRHPRHALSGLLAGLGTPRDYAVLAAITARDLAWPGSRLRGGVDRRTDEELRAWGMSPKMIDCLMRPFLAGVLLERGLETSGRVFHLLWRSFARGTIGVPALGMGQVPRQLADRLPPGTVTLGARVVEVVDGGVRLAGGATVEGRAVVVAADPVSAGGLLSGIEVPVMRAVTTFYHAAPRSPLREPIQVVDVTGAITDTLVVTEAAPEYSGDGRALVSTSVLGLDVDERRVRRRLGEIYGGTSGWEHLATYPIAAALPAMAPPYPLRKPVRLRAGLYVCGDHRDTGSLQGALVSGRRAAAAVLADFVPRLAGDRPSPGADHGRDLRPRAAHGRLMPRDR</sequence>
<feature type="domain" description="Amine oxidase" evidence="2">
    <location>
        <begin position="18"/>
        <end position="406"/>
    </location>
</feature>
<dbReference type="EMBL" id="JABWGO010000001">
    <property type="protein sequence ID" value="NUW38545.1"/>
    <property type="molecule type" value="Genomic_DNA"/>
</dbReference>
<evidence type="ECO:0000256" key="1">
    <source>
        <dbReference type="SAM" id="MobiDB-lite"/>
    </source>
</evidence>
<dbReference type="RefSeq" id="WP_175598200.1">
    <property type="nucleotide sequence ID" value="NZ_JABWGO010000001.1"/>
</dbReference>
<dbReference type="PANTHER" id="PTHR42841">
    <property type="entry name" value="AMINE OXIDASE"/>
    <property type="match status" value="1"/>
</dbReference>
<dbReference type="Gene3D" id="3.50.50.60">
    <property type="entry name" value="FAD/NAD(P)-binding domain"/>
    <property type="match status" value="1"/>
</dbReference>
<dbReference type="PROSITE" id="PS51257">
    <property type="entry name" value="PROKAR_LIPOPROTEIN"/>
    <property type="match status" value="1"/>
</dbReference>
<protein>
    <submittedName>
        <fullName evidence="3">FAD-dependent oxidoreductase</fullName>
    </submittedName>
</protein>
<dbReference type="InterPro" id="IPR036188">
    <property type="entry name" value="FAD/NAD-bd_sf"/>
</dbReference>
<feature type="region of interest" description="Disordered" evidence="1">
    <location>
        <begin position="415"/>
        <end position="442"/>
    </location>
</feature>
<name>A0A7Y6IIZ5_9ACTN</name>
<evidence type="ECO:0000259" key="2">
    <source>
        <dbReference type="Pfam" id="PF01593"/>
    </source>
</evidence>
<dbReference type="GO" id="GO:0016491">
    <property type="term" value="F:oxidoreductase activity"/>
    <property type="evidence" value="ECO:0007669"/>
    <property type="project" value="InterPro"/>
</dbReference>
<dbReference type="Proteomes" id="UP000546126">
    <property type="component" value="Unassembled WGS sequence"/>
</dbReference>
<keyword evidence="4" id="KW-1185">Reference proteome</keyword>
<reference evidence="3 4" key="1">
    <citation type="submission" date="2020-06" db="EMBL/GenBank/DDBJ databases">
        <authorList>
            <person name="Chanama M."/>
        </authorList>
    </citation>
    <scope>NUCLEOTIDE SEQUENCE [LARGE SCALE GENOMIC DNA]</scope>
    <source>
        <strain evidence="3 4">TBRC6557</strain>
    </source>
</reference>
<organism evidence="3 4">
    <name type="scientific">Nonomuraea rhodomycinica</name>
    <dbReference type="NCBI Taxonomy" id="1712872"/>
    <lineage>
        <taxon>Bacteria</taxon>
        <taxon>Bacillati</taxon>
        <taxon>Actinomycetota</taxon>
        <taxon>Actinomycetes</taxon>
        <taxon>Streptosporangiales</taxon>
        <taxon>Streptosporangiaceae</taxon>
        <taxon>Nonomuraea</taxon>
    </lineage>
</organism>
<accession>A0A7Y6IIZ5</accession>
<evidence type="ECO:0000313" key="3">
    <source>
        <dbReference type="EMBL" id="NUW38545.1"/>
    </source>
</evidence>
<dbReference type="SUPFAM" id="SSF51905">
    <property type="entry name" value="FAD/NAD(P)-binding domain"/>
    <property type="match status" value="1"/>
</dbReference>
<proteinExistence type="predicted"/>
<dbReference type="PRINTS" id="PR00420">
    <property type="entry name" value="RNGMNOXGNASE"/>
</dbReference>
<gene>
    <name evidence="3" type="ORF">HT134_00155</name>
</gene>
<comment type="caution">
    <text evidence="3">The sequence shown here is derived from an EMBL/GenBank/DDBJ whole genome shotgun (WGS) entry which is preliminary data.</text>
</comment>